<evidence type="ECO:0008006" key="4">
    <source>
        <dbReference type="Google" id="ProtNLM"/>
    </source>
</evidence>
<feature type="compositionally biased region" description="Basic and acidic residues" evidence="1">
    <location>
        <begin position="10"/>
        <end position="36"/>
    </location>
</feature>
<dbReference type="Proteomes" id="UP000823865">
    <property type="component" value="Unassembled WGS sequence"/>
</dbReference>
<accession>A0A9E2L765</accession>
<dbReference type="EMBL" id="JAHLFU010000176">
    <property type="protein sequence ID" value="MBU3853786.1"/>
    <property type="molecule type" value="Genomic_DNA"/>
</dbReference>
<feature type="region of interest" description="Disordered" evidence="1">
    <location>
        <begin position="1"/>
        <end position="44"/>
    </location>
</feature>
<sequence length="309" mass="33450">MNTEDTVYDSNEKTQFDETMSSDKQKETQTKEKETPQTKTKGGMWKKVAVSGGVGILFGAASTLFTGAANPDEAVAPHTTPPSPTPEPEPTPIVDENISMATCVDDDMSFSQAFAAARAEVGPGGVFEWHGNLYNTYTAEEWDNMTAEEQGDYNEHFAWTANSASADDSSEITGTVETGQAQYTSHTQPEDEVQAYATDESMGGGQDDEVEVLGVVHDDDYEANIGVVSVEGQDVVLIDVDEDQVFDFMATDTNSDGEITDDEIIDITDQNLTVDDLGGFTGPDPNANLYASTDEPDYINYNDNNVYEG</sequence>
<proteinExistence type="predicted"/>
<gene>
    <name evidence="2" type="ORF">H9789_08235</name>
</gene>
<comment type="caution">
    <text evidence="2">The sequence shown here is derived from an EMBL/GenBank/DDBJ whole genome shotgun (WGS) entry which is preliminary data.</text>
</comment>
<evidence type="ECO:0000256" key="1">
    <source>
        <dbReference type="SAM" id="MobiDB-lite"/>
    </source>
</evidence>
<feature type="compositionally biased region" description="Pro residues" evidence="1">
    <location>
        <begin position="79"/>
        <end position="90"/>
    </location>
</feature>
<feature type="region of interest" description="Disordered" evidence="1">
    <location>
        <begin position="71"/>
        <end position="90"/>
    </location>
</feature>
<name>A0A9E2L765_9BACT</name>
<evidence type="ECO:0000313" key="3">
    <source>
        <dbReference type="Proteomes" id="UP000823865"/>
    </source>
</evidence>
<reference evidence="2" key="1">
    <citation type="journal article" date="2021" name="PeerJ">
        <title>Extensive microbial diversity within the chicken gut microbiome revealed by metagenomics and culture.</title>
        <authorList>
            <person name="Gilroy R."/>
            <person name="Ravi A."/>
            <person name="Getino M."/>
            <person name="Pursley I."/>
            <person name="Horton D.L."/>
            <person name="Alikhan N.F."/>
            <person name="Baker D."/>
            <person name="Gharbi K."/>
            <person name="Hall N."/>
            <person name="Watson M."/>
            <person name="Adriaenssens E.M."/>
            <person name="Foster-Nyarko E."/>
            <person name="Jarju S."/>
            <person name="Secka A."/>
            <person name="Antonio M."/>
            <person name="Oren A."/>
            <person name="Chaudhuri R.R."/>
            <person name="La Ragione R."/>
            <person name="Hildebrand F."/>
            <person name="Pallen M.J."/>
        </authorList>
    </citation>
    <scope>NUCLEOTIDE SEQUENCE</scope>
    <source>
        <strain evidence="2">G3-2149</strain>
    </source>
</reference>
<protein>
    <recommendedName>
        <fullName evidence="4">EF-hand domain-containing protein</fullName>
    </recommendedName>
</protein>
<evidence type="ECO:0000313" key="2">
    <source>
        <dbReference type="EMBL" id="MBU3853786.1"/>
    </source>
</evidence>
<reference evidence="2" key="2">
    <citation type="submission" date="2021-04" db="EMBL/GenBank/DDBJ databases">
        <authorList>
            <person name="Gilroy R."/>
        </authorList>
    </citation>
    <scope>NUCLEOTIDE SEQUENCE</scope>
    <source>
        <strain evidence="2">G3-2149</strain>
    </source>
</reference>
<dbReference type="AlphaFoldDB" id="A0A9E2L765"/>
<dbReference type="InterPro" id="IPR018247">
    <property type="entry name" value="EF_Hand_1_Ca_BS"/>
</dbReference>
<dbReference type="PROSITE" id="PS00018">
    <property type="entry name" value="EF_HAND_1"/>
    <property type="match status" value="1"/>
</dbReference>
<organism evidence="2 3">
    <name type="scientific">Candidatus Paraprevotella stercoravium</name>
    <dbReference type="NCBI Taxonomy" id="2838725"/>
    <lineage>
        <taxon>Bacteria</taxon>
        <taxon>Pseudomonadati</taxon>
        <taxon>Bacteroidota</taxon>
        <taxon>Bacteroidia</taxon>
        <taxon>Bacteroidales</taxon>
        <taxon>Prevotellaceae</taxon>
        <taxon>Paraprevotella</taxon>
    </lineage>
</organism>